<name>A0ABX8D7M9_9CELL</name>
<gene>
    <name evidence="1" type="ORF">KG103_05995</name>
</gene>
<dbReference type="RefSeq" id="WP_207340832.1">
    <property type="nucleotide sequence ID" value="NZ_CP074405.1"/>
</dbReference>
<organism evidence="1 2">
    <name type="scientific">Cellulomonas wangleii</name>
    <dbReference type="NCBI Taxonomy" id="2816956"/>
    <lineage>
        <taxon>Bacteria</taxon>
        <taxon>Bacillati</taxon>
        <taxon>Actinomycetota</taxon>
        <taxon>Actinomycetes</taxon>
        <taxon>Micrococcales</taxon>
        <taxon>Cellulomonadaceae</taxon>
        <taxon>Cellulomonas</taxon>
    </lineage>
</organism>
<accession>A0ABX8D7M9</accession>
<reference evidence="1 2" key="1">
    <citation type="submission" date="2021-05" db="EMBL/GenBank/DDBJ databases">
        <title>Novel species in genus Cellulomonas.</title>
        <authorList>
            <person name="Zhang G."/>
        </authorList>
    </citation>
    <scope>NUCLEOTIDE SEQUENCE [LARGE SCALE GENOMIC DNA]</scope>
    <source>
        <strain evidence="2">zg-ZUI222</strain>
    </source>
</reference>
<dbReference type="EMBL" id="CP074405">
    <property type="protein sequence ID" value="QVI63424.1"/>
    <property type="molecule type" value="Genomic_DNA"/>
</dbReference>
<proteinExistence type="predicted"/>
<evidence type="ECO:0008006" key="3">
    <source>
        <dbReference type="Google" id="ProtNLM"/>
    </source>
</evidence>
<protein>
    <recommendedName>
        <fullName evidence="3">Lipoprotein</fullName>
    </recommendedName>
</protein>
<evidence type="ECO:0000313" key="1">
    <source>
        <dbReference type="EMBL" id="QVI63424.1"/>
    </source>
</evidence>
<dbReference type="Proteomes" id="UP000677804">
    <property type="component" value="Chromosome"/>
</dbReference>
<keyword evidence="2" id="KW-1185">Reference proteome</keyword>
<sequence>MSRGGGIVGLVAALVLVAGCTGAERAEPAAPVAFDGEVVTADDGGGVAELTVPGSGRYPGRTRIAVQALVVDGPVMELRVAFTPLGGAGADPDERVPLDAMLDREPLVGDVTSLVQHEVLDDWHTDVVRAETVEGRPVLYQAWFAAPEVRVESLDVVMAPEGPTFRDVPVTYR</sequence>
<evidence type="ECO:0000313" key="2">
    <source>
        <dbReference type="Proteomes" id="UP000677804"/>
    </source>
</evidence>
<dbReference type="PROSITE" id="PS51257">
    <property type="entry name" value="PROKAR_LIPOPROTEIN"/>
    <property type="match status" value="1"/>
</dbReference>